<sequence>MSTTITSRRAHAHGGGGGGCDGYLGQDQIESANAQLNSTRAQRIRAAIFPEITDDNISNCLTSSPIPTTQYLNGQTTAVQKLCESSQLLKNAVADIINYKDDAEITEKALPE</sequence>
<feature type="non-terminal residue" evidence="2">
    <location>
        <position position="112"/>
    </location>
</feature>
<evidence type="ECO:0000313" key="2">
    <source>
        <dbReference type="EMBL" id="CAF1533662.1"/>
    </source>
</evidence>
<organism evidence="2 3">
    <name type="scientific">Adineta steineri</name>
    <dbReference type="NCBI Taxonomy" id="433720"/>
    <lineage>
        <taxon>Eukaryota</taxon>
        <taxon>Metazoa</taxon>
        <taxon>Spiralia</taxon>
        <taxon>Gnathifera</taxon>
        <taxon>Rotifera</taxon>
        <taxon>Eurotatoria</taxon>
        <taxon>Bdelloidea</taxon>
        <taxon>Adinetida</taxon>
        <taxon>Adinetidae</taxon>
        <taxon>Adineta</taxon>
    </lineage>
</organism>
<protein>
    <submittedName>
        <fullName evidence="2">Uncharacterized protein</fullName>
    </submittedName>
</protein>
<dbReference type="PANTHER" id="PTHR45976">
    <property type="entry name" value="ARMADILLO SEGMENT POLARITY PROTEIN"/>
    <property type="match status" value="1"/>
</dbReference>
<dbReference type="OrthoDB" id="6725155at2759"/>
<dbReference type="AlphaFoldDB" id="A0A815VJC5"/>
<feature type="region of interest" description="Disordered" evidence="1">
    <location>
        <begin position="1"/>
        <end position="24"/>
    </location>
</feature>
<dbReference type="EMBL" id="CAJNON010004966">
    <property type="protein sequence ID" value="CAF1533662.1"/>
    <property type="molecule type" value="Genomic_DNA"/>
</dbReference>
<feature type="compositionally biased region" description="Gly residues" evidence="1">
    <location>
        <begin position="13"/>
        <end position="22"/>
    </location>
</feature>
<dbReference type="CDD" id="cd21719">
    <property type="entry name" value="CTNNAbd_CTNNB1-like"/>
    <property type="match status" value="1"/>
</dbReference>
<accession>A0A815VJC5</accession>
<dbReference type="Gene3D" id="6.10.250.2780">
    <property type="match status" value="1"/>
</dbReference>
<proteinExistence type="predicted"/>
<dbReference type="InterPro" id="IPR013284">
    <property type="entry name" value="Beta-catenin"/>
</dbReference>
<name>A0A815VJC5_9BILA</name>
<dbReference type="GO" id="GO:0007155">
    <property type="term" value="P:cell adhesion"/>
    <property type="evidence" value="ECO:0007669"/>
    <property type="project" value="InterPro"/>
</dbReference>
<dbReference type="Proteomes" id="UP000663891">
    <property type="component" value="Unassembled WGS sequence"/>
</dbReference>
<reference evidence="2" key="1">
    <citation type="submission" date="2021-02" db="EMBL/GenBank/DDBJ databases">
        <authorList>
            <person name="Nowell W R."/>
        </authorList>
    </citation>
    <scope>NUCLEOTIDE SEQUENCE</scope>
</reference>
<evidence type="ECO:0000256" key="1">
    <source>
        <dbReference type="SAM" id="MobiDB-lite"/>
    </source>
</evidence>
<gene>
    <name evidence="2" type="ORF">VCS650_LOCUS43795</name>
</gene>
<evidence type="ECO:0000313" key="3">
    <source>
        <dbReference type="Proteomes" id="UP000663891"/>
    </source>
</evidence>
<dbReference type="GO" id="GO:0045296">
    <property type="term" value="F:cadherin binding"/>
    <property type="evidence" value="ECO:0007669"/>
    <property type="project" value="InterPro"/>
</dbReference>
<comment type="caution">
    <text evidence="2">The sequence shown here is derived from an EMBL/GenBank/DDBJ whole genome shotgun (WGS) entry which is preliminary data.</text>
</comment>